<keyword evidence="9" id="KW-0804">Transcription</keyword>
<dbReference type="PANTHER" id="PTHR46600">
    <property type="entry name" value="THAP DOMAIN-CONTAINING"/>
    <property type="match status" value="1"/>
</dbReference>
<proteinExistence type="inferred from homology"/>
<reference evidence="15" key="2">
    <citation type="submission" date="2025-05" db="UniProtKB">
        <authorList>
            <consortium name="EnsemblMetazoa"/>
        </authorList>
    </citation>
    <scope>IDENTIFICATION</scope>
    <source>
        <strain evidence="15">Foshan</strain>
    </source>
</reference>
<accession>A0ABM1YBN7</accession>
<feature type="compositionally biased region" description="Basic and acidic residues" evidence="13">
    <location>
        <begin position="116"/>
        <end position="126"/>
    </location>
</feature>
<keyword evidence="3" id="KW-0479">Metal-binding</keyword>
<keyword evidence="7" id="KW-0175">Coiled coil</keyword>
<protein>
    <recommendedName>
        <fullName evidence="14">THAP-type domain-containing protein</fullName>
    </recommendedName>
</protein>
<comment type="similarity">
    <text evidence="2">Belongs to the THAP1 family.</text>
</comment>
<dbReference type="PROSITE" id="PS50950">
    <property type="entry name" value="ZF_THAP"/>
    <property type="match status" value="1"/>
</dbReference>
<evidence type="ECO:0000256" key="11">
    <source>
        <dbReference type="ARBA" id="ARBA00023306"/>
    </source>
</evidence>
<evidence type="ECO:0000256" key="1">
    <source>
        <dbReference type="ARBA" id="ARBA00004642"/>
    </source>
</evidence>
<dbReference type="InterPro" id="IPR006612">
    <property type="entry name" value="THAP_Znf"/>
</dbReference>
<keyword evidence="5" id="KW-0862">Zinc</keyword>
<feature type="domain" description="THAP-type" evidence="14">
    <location>
        <begin position="1"/>
        <end position="92"/>
    </location>
</feature>
<keyword evidence="8 12" id="KW-0238">DNA-binding</keyword>
<keyword evidence="6" id="KW-0805">Transcription regulation</keyword>
<feature type="region of interest" description="Disordered" evidence="13">
    <location>
        <begin position="91"/>
        <end position="131"/>
    </location>
</feature>
<name>A0ABM1YBN7_AEDAL</name>
<evidence type="ECO:0000256" key="12">
    <source>
        <dbReference type="PROSITE-ProRule" id="PRU00309"/>
    </source>
</evidence>
<keyword evidence="16" id="KW-1185">Reference proteome</keyword>
<evidence type="ECO:0000256" key="5">
    <source>
        <dbReference type="ARBA" id="ARBA00022833"/>
    </source>
</evidence>
<evidence type="ECO:0000256" key="8">
    <source>
        <dbReference type="ARBA" id="ARBA00023125"/>
    </source>
</evidence>
<organism evidence="15 16">
    <name type="scientific">Aedes albopictus</name>
    <name type="common">Asian tiger mosquito</name>
    <name type="synonym">Stegomyia albopicta</name>
    <dbReference type="NCBI Taxonomy" id="7160"/>
    <lineage>
        <taxon>Eukaryota</taxon>
        <taxon>Metazoa</taxon>
        <taxon>Ecdysozoa</taxon>
        <taxon>Arthropoda</taxon>
        <taxon>Hexapoda</taxon>
        <taxon>Insecta</taxon>
        <taxon>Pterygota</taxon>
        <taxon>Neoptera</taxon>
        <taxon>Endopterygota</taxon>
        <taxon>Diptera</taxon>
        <taxon>Nematocera</taxon>
        <taxon>Culicoidea</taxon>
        <taxon>Culicidae</taxon>
        <taxon>Culicinae</taxon>
        <taxon>Aedini</taxon>
        <taxon>Aedes</taxon>
        <taxon>Stegomyia</taxon>
    </lineage>
</organism>
<dbReference type="InterPro" id="IPR026516">
    <property type="entry name" value="THAP1/10"/>
</dbReference>
<evidence type="ECO:0000256" key="4">
    <source>
        <dbReference type="ARBA" id="ARBA00022771"/>
    </source>
</evidence>
<dbReference type="GeneID" id="109427698"/>
<evidence type="ECO:0000256" key="9">
    <source>
        <dbReference type="ARBA" id="ARBA00023163"/>
    </source>
</evidence>
<dbReference type="RefSeq" id="XP_019558829.3">
    <property type="nucleotide sequence ID" value="XM_019703284.3"/>
</dbReference>
<dbReference type="EnsemblMetazoa" id="AALFPA23_007632.R10212">
    <property type="protein sequence ID" value="AALFPA23_007632.P10212"/>
    <property type="gene ID" value="AALFPA23_007632"/>
</dbReference>
<dbReference type="PANTHER" id="PTHR46600:SF1">
    <property type="entry name" value="THAP DOMAIN-CONTAINING PROTEIN 1"/>
    <property type="match status" value="1"/>
</dbReference>
<keyword evidence="4 12" id="KW-0863">Zinc-finger</keyword>
<dbReference type="Pfam" id="PF05485">
    <property type="entry name" value="THAP"/>
    <property type="match status" value="1"/>
</dbReference>
<reference evidence="16" key="1">
    <citation type="journal article" date="2015" name="Proc. Natl. Acad. Sci. U.S.A.">
        <title>Genome sequence of the Asian Tiger mosquito, Aedes albopictus, reveals insights into its biology, genetics, and evolution.</title>
        <authorList>
            <person name="Chen X.G."/>
            <person name="Jiang X."/>
            <person name="Gu J."/>
            <person name="Xu M."/>
            <person name="Wu Y."/>
            <person name="Deng Y."/>
            <person name="Zhang C."/>
            <person name="Bonizzoni M."/>
            <person name="Dermauw W."/>
            <person name="Vontas J."/>
            <person name="Armbruster P."/>
            <person name="Huang X."/>
            <person name="Yang Y."/>
            <person name="Zhang H."/>
            <person name="He W."/>
            <person name="Peng H."/>
            <person name="Liu Y."/>
            <person name="Wu K."/>
            <person name="Chen J."/>
            <person name="Lirakis M."/>
            <person name="Topalis P."/>
            <person name="Van Leeuwen T."/>
            <person name="Hall A.B."/>
            <person name="Jiang X."/>
            <person name="Thorpe C."/>
            <person name="Mueller R.L."/>
            <person name="Sun C."/>
            <person name="Waterhouse R.M."/>
            <person name="Yan G."/>
            <person name="Tu Z.J."/>
            <person name="Fang X."/>
            <person name="James A.A."/>
        </authorList>
    </citation>
    <scope>NUCLEOTIDE SEQUENCE [LARGE SCALE GENOMIC DNA]</scope>
    <source>
        <strain evidence="16">Foshan</strain>
    </source>
</reference>
<comment type="subcellular location">
    <subcellularLocation>
        <location evidence="1">Nucleus</location>
        <location evidence="1">Nucleoplasm</location>
    </subcellularLocation>
</comment>
<keyword evidence="11" id="KW-0131">Cell cycle</keyword>
<dbReference type="SUPFAM" id="SSF57716">
    <property type="entry name" value="Glucocorticoid receptor-like (DNA-binding domain)"/>
    <property type="match status" value="1"/>
</dbReference>
<evidence type="ECO:0000256" key="6">
    <source>
        <dbReference type="ARBA" id="ARBA00023015"/>
    </source>
</evidence>
<keyword evidence="10" id="KW-0539">Nucleus</keyword>
<evidence type="ECO:0000313" key="15">
    <source>
        <dbReference type="EnsemblMetazoa" id="AALFPA23_007632.P10212"/>
    </source>
</evidence>
<evidence type="ECO:0000256" key="3">
    <source>
        <dbReference type="ARBA" id="ARBA00022723"/>
    </source>
</evidence>
<evidence type="ECO:0000256" key="10">
    <source>
        <dbReference type="ARBA" id="ARBA00023242"/>
    </source>
</evidence>
<dbReference type="InterPro" id="IPR038441">
    <property type="entry name" value="THAP_Znf_sf"/>
</dbReference>
<evidence type="ECO:0000259" key="14">
    <source>
        <dbReference type="PROSITE" id="PS50950"/>
    </source>
</evidence>
<evidence type="ECO:0000256" key="13">
    <source>
        <dbReference type="SAM" id="MobiDB-lite"/>
    </source>
</evidence>
<dbReference type="Proteomes" id="UP000069940">
    <property type="component" value="Unassembled WGS sequence"/>
</dbReference>
<dbReference type="Gene3D" id="6.20.210.20">
    <property type="entry name" value="THAP domain"/>
    <property type="match status" value="1"/>
</dbReference>
<sequence>MRNCVVPKCDFKNKQNPKRAMFNVPIKDPDLLGKWQKVLPVQRPLKEFDRVCDQHFREEDILRYWEHTINGTVERMERHKPALKPHSIPVIVETEQEEESEITEAPRKRKQQRNYNPEKAKKVKSTEDEDQQTFKTIAVVETPHATDGSTVHLAIENMPGPVPDLPDEPIIPESDPLTHPDFEALYDEVYEVELPSTLWGIHRDVQRTFISFTEFNKDSMNVRKCLLIDRYLQYRMAVGQRTMKQGTLTTGSTESVTELLTKLDDIKMRKVIIKGSNSILGP</sequence>
<evidence type="ECO:0000256" key="7">
    <source>
        <dbReference type="ARBA" id="ARBA00023054"/>
    </source>
</evidence>
<evidence type="ECO:0000313" key="16">
    <source>
        <dbReference type="Proteomes" id="UP000069940"/>
    </source>
</evidence>
<evidence type="ECO:0000256" key="2">
    <source>
        <dbReference type="ARBA" id="ARBA00006177"/>
    </source>
</evidence>
<dbReference type="SMART" id="SM00980">
    <property type="entry name" value="THAP"/>
    <property type="match status" value="1"/>
</dbReference>